<protein>
    <submittedName>
        <fullName evidence="2">Uncharacterized protein</fullName>
    </submittedName>
</protein>
<proteinExistence type="predicted"/>
<accession>A0A1E4RN60</accession>
<dbReference type="GeneID" id="30995323"/>
<gene>
    <name evidence="2" type="ORF">HYPBUDRAFT_151967</name>
</gene>
<dbReference type="AlphaFoldDB" id="A0A1E4RN60"/>
<dbReference type="Proteomes" id="UP000095085">
    <property type="component" value="Unassembled WGS sequence"/>
</dbReference>
<feature type="region of interest" description="Disordered" evidence="1">
    <location>
        <begin position="1"/>
        <end position="60"/>
    </location>
</feature>
<dbReference type="EMBL" id="KV454539">
    <property type="protein sequence ID" value="ODV68535.1"/>
    <property type="molecule type" value="Genomic_DNA"/>
</dbReference>
<evidence type="ECO:0000313" key="2">
    <source>
        <dbReference type="EMBL" id="ODV68535.1"/>
    </source>
</evidence>
<reference evidence="3" key="1">
    <citation type="submission" date="2016-05" db="EMBL/GenBank/DDBJ databases">
        <title>Comparative genomics of biotechnologically important yeasts.</title>
        <authorList>
            <consortium name="DOE Joint Genome Institute"/>
            <person name="Riley R."/>
            <person name="Haridas S."/>
            <person name="Wolfe K.H."/>
            <person name="Lopes M.R."/>
            <person name="Hittinger C.T."/>
            <person name="Goker M."/>
            <person name="Salamov A."/>
            <person name="Wisecaver J."/>
            <person name="Long T.M."/>
            <person name="Aerts A.L."/>
            <person name="Barry K."/>
            <person name="Choi C."/>
            <person name="Clum A."/>
            <person name="Coughlan A.Y."/>
            <person name="Deshpande S."/>
            <person name="Douglass A.P."/>
            <person name="Hanson S.J."/>
            <person name="Klenk H.-P."/>
            <person name="Labutti K."/>
            <person name="Lapidus A."/>
            <person name="Lindquist E."/>
            <person name="Lipzen A."/>
            <person name="Meier-Kolthoff J.P."/>
            <person name="Ohm R.A."/>
            <person name="Otillar R.P."/>
            <person name="Pangilinan J."/>
            <person name="Peng Y."/>
            <person name="Rokas A."/>
            <person name="Rosa C.A."/>
            <person name="Scheuner C."/>
            <person name="Sibirny A.A."/>
            <person name="Slot J.C."/>
            <person name="Stielow J.B."/>
            <person name="Sun H."/>
            <person name="Kurtzman C.P."/>
            <person name="Blackwell M."/>
            <person name="Grigoriev I.V."/>
            <person name="Jeffries T.W."/>
        </authorList>
    </citation>
    <scope>NUCLEOTIDE SEQUENCE [LARGE SCALE GENOMIC DNA]</scope>
    <source>
        <strain evidence="3">NRRL Y-1933</strain>
    </source>
</reference>
<feature type="compositionally biased region" description="Acidic residues" evidence="1">
    <location>
        <begin position="30"/>
        <end position="50"/>
    </location>
</feature>
<evidence type="ECO:0000256" key="1">
    <source>
        <dbReference type="SAM" id="MobiDB-lite"/>
    </source>
</evidence>
<feature type="compositionally biased region" description="Basic and acidic residues" evidence="1">
    <location>
        <begin position="1"/>
        <end position="29"/>
    </location>
</feature>
<organism evidence="2 3">
    <name type="scientific">Hyphopichia burtonii NRRL Y-1933</name>
    <dbReference type="NCBI Taxonomy" id="984485"/>
    <lineage>
        <taxon>Eukaryota</taxon>
        <taxon>Fungi</taxon>
        <taxon>Dikarya</taxon>
        <taxon>Ascomycota</taxon>
        <taxon>Saccharomycotina</taxon>
        <taxon>Pichiomycetes</taxon>
        <taxon>Debaryomycetaceae</taxon>
        <taxon>Hyphopichia</taxon>
    </lineage>
</organism>
<evidence type="ECO:0000313" key="3">
    <source>
        <dbReference type="Proteomes" id="UP000095085"/>
    </source>
</evidence>
<name>A0A1E4RN60_9ASCO</name>
<dbReference type="RefSeq" id="XP_020077602.1">
    <property type="nucleotide sequence ID" value="XM_020220773.1"/>
</dbReference>
<keyword evidence="3" id="KW-1185">Reference proteome</keyword>
<sequence length="114" mass="13084">MIGPRKQENKEVEKEEPKEVEKEESKEDTKDDEEKEGDTDTESSESEDEVIGPVLKVNPQPKKSLMELHQQRHNSKNKITKFDHKEGLNKEVRQEILKNLNKNGGLGGKFTKGK</sequence>